<dbReference type="InterPro" id="IPR051043">
    <property type="entry name" value="Sulfatase_Mod_Factor_Kinase"/>
</dbReference>
<dbReference type="Pfam" id="PF03781">
    <property type="entry name" value="FGE-sulfatase"/>
    <property type="match status" value="1"/>
</dbReference>
<dbReference type="PANTHER" id="PTHR23150:SF19">
    <property type="entry name" value="FORMYLGLYCINE-GENERATING ENZYME"/>
    <property type="match status" value="1"/>
</dbReference>
<dbReference type="InterPro" id="IPR016187">
    <property type="entry name" value="CTDL_fold"/>
</dbReference>
<feature type="domain" description="Sulfatase-modifying factor enzyme-like" evidence="1">
    <location>
        <begin position="497"/>
        <end position="758"/>
    </location>
</feature>
<dbReference type="InterPro" id="IPR005532">
    <property type="entry name" value="SUMF_dom"/>
</dbReference>
<sequence>MLWQGHDDRLADLGEHWSHGALLPIRVVLRRFAEQLPPGEKAVHAGDLWAFIGRELEASGYGLSERTLEYLHNVARRHGALIVLYGLDECGSGEARQRVLKGVDEIMHSAGPKCRFLLTARPYAWPGGPDPAHGVYALADLSDPQIEQFIGAWYAALVRRKWLLPGEAERKRADLLAARQRPDLLPLARNALLLTLMATLHANRGRLPDDRADLYNDSVELLMLRWNRQIGADRALLDELAIPTLKPSDLREVLEELAFNVHQQSVVSEPLVHAGHRDPGTAATAGTAGTADIGEDRLIRAFRPLLKHSRDKAAVVVDYIEKRAGLLIGQGERDGERQFAFPHRTFQEFLAACHLAAKDDFPAECARLARAAPGHWQVVLPLAARLAKAERGASAADELIGGTNVADFCRKKRPDVSDWTCALLAGLQLLEIGVGAIRQRDRSSAIATRVADWLTAALPVPANAGGLPARQRAYAGDVLAQLGDPRAYLLQVDQMRFVAVPRGAFWMGEEGDRNAPLHRNETLNYTYWIAETPVTVAQFAEFVAASADQGHDPDALNSPSNRPLVLVSWHDARAFCAWLSERWRSVLPAGWSVSLPSEAEWEKAARGGEQIPASVRYATIAQGFPVTTAALHDNPSPRRRYPWGDEWDADQANAEDGIGETRTPGCYAAGRSPHGCEDMAGNVWEWTRSLWGTGWGYPDFVYPYDAADRKREDLDAPDDIWRVVRGGSWSDHRDFRRCAFRFRNHPGFRYDELGFRVVLRSSPVP</sequence>
<dbReference type="AlphaFoldDB" id="A0A935TB71"/>
<evidence type="ECO:0000259" key="1">
    <source>
        <dbReference type="Pfam" id="PF03781"/>
    </source>
</evidence>
<reference evidence="2 3" key="1">
    <citation type="submission" date="2020-10" db="EMBL/GenBank/DDBJ databases">
        <title>Connecting structure to function with the recovery of over 1000 high-quality activated sludge metagenome-assembled genomes encoding full-length rRNA genes using long-read sequencing.</title>
        <authorList>
            <person name="Singleton C.M."/>
            <person name="Petriglieri F."/>
            <person name="Kristensen J.M."/>
            <person name="Kirkegaard R.H."/>
            <person name="Michaelsen T.Y."/>
            <person name="Andersen M.H."/>
            <person name="Karst S.M."/>
            <person name="Dueholm M.S."/>
            <person name="Nielsen P.H."/>
            <person name="Albertsen M."/>
        </authorList>
    </citation>
    <scope>NUCLEOTIDE SEQUENCE [LARGE SCALE GENOMIC DNA]</scope>
    <source>
        <strain evidence="2">Fred_18-Q3-R57-64_BAT3C.720</strain>
    </source>
</reference>
<evidence type="ECO:0000313" key="3">
    <source>
        <dbReference type="Proteomes" id="UP000706151"/>
    </source>
</evidence>
<name>A0A935TB71_9PROT</name>
<dbReference type="Gene3D" id="3.90.1580.10">
    <property type="entry name" value="paralog of FGE (formylglycine-generating enzyme)"/>
    <property type="match status" value="1"/>
</dbReference>
<dbReference type="InterPro" id="IPR042095">
    <property type="entry name" value="SUMF_sf"/>
</dbReference>
<dbReference type="SUPFAM" id="SSF56436">
    <property type="entry name" value="C-type lectin-like"/>
    <property type="match status" value="1"/>
</dbReference>
<gene>
    <name evidence="2" type="ORF">IPK02_15650</name>
</gene>
<organism evidence="2 3">
    <name type="scientific">Candidatus Accumulibacter affinis</name>
    <dbReference type="NCBI Taxonomy" id="2954384"/>
    <lineage>
        <taxon>Bacteria</taxon>
        <taxon>Pseudomonadati</taxon>
        <taxon>Pseudomonadota</taxon>
        <taxon>Betaproteobacteria</taxon>
        <taxon>Candidatus Accumulibacter</taxon>
    </lineage>
</organism>
<dbReference type="Proteomes" id="UP000706151">
    <property type="component" value="Unassembled WGS sequence"/>
</dbReference>
<dbReference type="PANTHER" id="PTHR23150">
    <property type="entry name" value="SULFATASE MODIFYING FACTOR 1, 2"/>
    <property type="match status" value="1"/>
</dbReference>
<protein>
    <submittedName>
        <fullName evidence="2">SUMF1/EgtB/PvdO family nonheme iron enzyme</fullName>
    </submittedName>
</protein>
<accession>A0A935TB71</accession>
<comment type="caution">
    <text evidence="2">The sequence shown here is derived from an EMBL/GenBank/DDBJ whole genome shotgun (WGS) entry which is preliminary data.</text>
</comment>
<proteinExistence type="predicted"/>
<dbReference type="GO" id="GO:0120147">
    <property type="term" value="F:formylglycine-generating oxidase activity"/>
    <property type="evidence" value="ECO:0007669"/>
    <property type="project" value="TreeGrafter"/>
</dbReference>
<dbReference type="EMBL" id="JADJOT010000010">
    <property type="protein sequence ID" value="MBK7955261.1"/>
    <property type="molecule type" value="Genomic_DNA"/>
</dbReference>
<evidence type="ECO:0000313" key="2">
    <source>
        <dbReference type="EMBL" id="MBK7955261.1"/>
    </source>
</evidence>